<organism evidence="1 2">
    <name type="scientific">Fusarium fujikuroi</name>
    <name type="common">Bakanae and foot rot disease fungus</name>
    <name type="synonym">Gibberella fujikuroi</name>
    <dbReference type="NCBI Taxonomy" id="5127"/>
    <lineage>
        <taxon>Eukaryota</taxon>
        <taxon>Fungi</taxon>
        <taxon>Dikarya</taxon>
        <taxon>Ascomycota</taxon>
        <taxon>Pezizomycotina</taxon>
        <taxon>Sordariomycetes</taxon>
        <taxon>Hypocreomycetidae</taxon>
        <taxon>Hypocreales</taxon>
        <taxon>Nectriaceae</taxon>
        <taxon>Fusarium</taxon>
        <taxon>Fusarium fujikuroi species complex</taxon>
    </lineage>
</organism>
<reference evidence="1" key="1">
    <citation type="submission" date="2019-05" db="EMBL/GenBank/DDBJ databases">
        <authorList>
            <person name="Piombo E."/>
        </authorList>
    </citation>
    <scope>NUCLEOTIDE SEQUENCE</scope>
    <source>
        <strain evidence="1">C2S</strain>
    </source>
</reference>
<dbReference type="EMBL" id="CABFJX010000079">
    <property type="protein sequence ID" value="VTT62425.1"/>
    <property type="molecule type" value="Genomic_DNA"/>
</dbReference>
<name>A0A0J0FAZ3_FUSFU</name>
<evidence type="ECO:0000313" key="1">
    <source>
        <dbReference type="EMBL" id="VTT62425.1"/>
    </source>
</evidence>
<evidence type="ECO:0000313" key="2">
    <source>
        <dbReference type="Proteomes" id="UP000760494"/>
    </source>
</evidence>
<proteinExistence type="predicted"/>
<comment type="caution">
    <text evidence="1">The sequence shown here is derived from an EMBL/GenBank/DDBJ whole genome shotgun (WGS) entry which is preliminary data.</text>
</comment>
<dbReference type="OrthoDB" id="5019073at2759"/>
<gene>
    <name evidence="1" type="ORF">C2S_4855</name>
</gene>
<protein>
    <submittedName>
        <fullName evidence="1">Uncharacterized protein</fullName>
    </submittedName>
</protein>
<accession>A0A0J0FAZ3</accession>
<sequence length="148" mass="15821">MGSTRGSFSLAGAAQAETEQNIIDQELQADRSVTELQESTHMCGIALWLVIFTNTIAPVAAEAVVQLIGFAGNNAMVAQQRNPSMLYFYTIPQDNAVSLISRLVGDGFLKLLVADCERRVHCLGAYGALKCIGVATVAAIQRCCPSDK</sequence>
<dbReference type="Proteomes" id="UP000760494">
    <property type="component" value="Unassembled WGS sequence"/>
</dbReference>
<dbReference type="AlphaFoldDB" id="A0A0J0FAZ3"/>